<sequence length="331" mass="34987">MRLRRFFPPTSHQSSVVSAINNGWSASDAIHPLKSLWQVASGVQGKPASENPNTTSSAPGPQGTTPSQAWCHSAAPLCSPSTAAHLQNANPACDAHVKLSSQGQPPGASGPSISYGCCSSSAADSTHSAPSLLSQPTLVALLSCMNTSSGSCSALQRISSSTRAGPSAGSSLLFSDLNSRGSFSSTYGSSRLMATTMTKTGVPNPRPEVEQAMSTHQGGHLTKRINFCDSVPELSAVVEENKSRLEPLHLCLTAKKLEWLVVDQHRTHASALEVQLIARTIEESACRRATFLSAWHIAHIVRALTCLSTKMKVRMLEREFRRGGNGGTQSG</sequence>
<proteinExistence type="predicted"/>
<comment type="caution">
    <text evidence="2">The sequence shown here is derived from an EMBL/GenBank/DDBJ whole genome shotgun (WGS) entry which is preliminary data.</text>
</comment>
<organism evidence="2 3">
    <name type="scientific">Dunaliella salina</name>
    <name type="common">Green alga</name>
    <name type="synonym">Protococcus salinus</name>
    <dbReference type="NCBI Taxonomy" id="3046"/>
    <lineage>
        <taxon>Eukaryota</taxon>
        <taxon>Viridiplantae</taxon>
        <taxon>Chlorophyta</taxon>
        <taxon>core chlorophytes</taxon>
        <taxon>Chlorophyceae</taxon>
        <taxon>CS clade</taxon>
        <taxon>Chlamydomonadales</taxon>
        <taxon>Dunaliellaceae</taxon>
        <taxon>Dunaliella</taxon>
    </lineage>
</organism>
<dbReference type="EMBL" id="MU069851">
    <property type="protein sequence ID" value="KAF5832765.1"/>
    <property type="molecule type" value="Genomic_DNA"/>
</dbReference>
<protein>
    <recommendedName>
        <fullName evidence="4">Encoded protein</fullName>
    </recommendedName>
</protein>
<evidence type="ECO:0008006" key="4">
    <source>
        <dbReference type="Google" id="ProtNLM"/>
    </source>
</evidence>
<reference evidence="2" key="1">
    <citation type="submission" date="2017-08" db="EMBL/GenBank/DDBJ databases">
        <authorList>
            <person name="Polle J.E."/>
            <person name="Barry K."/>
            <person name="Cushman J."/>
            <person name="Schmutz J."/>
            <person name="Tran D."/>
            <person name="Hathwaick L.T."/>
            <person name="Yim W.C."/>
            <person name="Jenkins J."/>
            <person name="Mckie-Krisberg Z.M."/>
            <person name="Prochnik S."/>
            <person name="Lindquist E."/>
            <person name="Dockter R.B."/>
            <person name="Adam C."/>
            <person name="Molina H."/>
            <person name="Bunkerborg J."/>
            <person name="Jin E."/>
            <person name="Buchheim M."/>
            <person name="Magnuson J."/>
        </authorList>
    </citation>
    <scope>NUCLEOTIDE SEQUENCE</scope>
    <source>
        <strain evidence="2">CCAP 19/18</strain>
    </source>
</reference>
<evidence type="ECO:0000256" key="1">
    <source>
        <dbReference type="SAM" id="MobiDB-lite"/>
    </source>
</evidence>
<accession>A0ABQ7GDT8</accession>
<evidence type="ECO:0000313" key="3">
    <source>
        <dbReference type="Proteomes" id="UP000815325"/>
    </source>
</evidence>
<feature type="region of interest" description="Disordered" evidence="1">
    <location>
        <begin position="41"/>
        <end position="69"/>
    </location>
</feature>
<feature type="compositionally biased region" description="Polar residues" evidence="1">
    <location>
        <begin position="50"/>
        <end position="69"/>
    </location>
</feature>
<dbReference type="Proteomes" id="UP000815325">
    <property type="component" value="Unassembled WGS sequence"/>
</dbReference>
<keyword evidence="3" id="KW-1185">Reference proteome</keyword>
<name>A0ABQ7GDT8_DUNSA</name>
<gene>
    <name evidence="2" type="ORF">DUNSADRAFT_11252</name>
</gene>
<evidence type="ECO:0000313" key="2">
    <source>
        <dbReference type="EMBL" id="KAF5832765.1"/>
    </source>
</evidence>